<feature type="chain" id="PRO_5025094736" description="Carbonic anhydrase" evidence="10">
    <location>
        <begin position="25"/>
        <end position="265"/>
    </location>
</feature>
<proteinExistence type="inferred from homology"/>
<evidence type="ECO:0000256" key="5">
    <source>
        <dbReference type="ARBA" id="ARBA00014628"/>
    </source>
</evidence>
<evidence type="ECO:0000256" key="2">
    <source>
        <dbReference type="ARBA" id="ARBA00002904"/>
    </source>
</evidence>
<comment type="cofactor">
    <cofactor evidence="1 10">
        <name>Zn(2+)</name>
        <dbReference type="ChEBI" id="CHEBI:29105"/>
    </cofactor>
</comment>
<accession>A0A2I7SKK7</accession>
<evidence type="ECO:0000259" key="11">
    <source>
        <dbReference type="PROSITE" id="PS51144"/>
    </source>
</evidence>
<keyword evidence="7 10" id="KW-0862">Zinc</keyword>
<dbReference type="KEGG" id="taj:C1A40_13645"/>
<evidence type="ECO:0000313" key="12">
    <source>
        <dbReference type="EMBL" id="AUS06422.1"/>
    </source>
</evidence>
<dbReference type="PANTHER" id="PTHR18952:SF265">
    <property type="entry name" value="CARBONIC ANHYDRASE"/>
    <property type="match status" value="1"/>
</dbReference>
<feature type="signal peptide" evidence="10">
    <location>
        <begin position="1"/>
        <end position="24"/>
    </location>
</feature>
<organism evidence="12 13">
    <name type="scientific">Pseudotamlana carrageenivorans</name>
    <dbReference type="NCBI Taxonomy" id="2069432"/>
    <lineage>
        <taxon>Bacteria</taxon>
        <taxon>Pseudomonadati</taxon>
        <taxon>Bacteroidota</taxon>
        <taxon>Flavobacteriia</taxon>
        <taxon>Flavobacteriales</taxon>
        <taxon>Flavobacteriaceae</taxon>
        <taxon>Pseudotamlana</taxon>
    </lineage>
</organism>
<evidence type="ECO:0000256" key="7">
    <source>
        <dbReference type="ARBA" id="ARBA00022833"/>
    </source>
</evidence>
<dbReference type="GO" id="GO:0004089">
    <property type="term" value="F:carbonate dehydratase activity"/>
    <property type="evidence" value="ECO:0007669"/>
    <property type="project" value="UniProtKB-UniRule"/>
</dbReference>
<evidence type="ECO:0000256" key="10">
    <source>
        <dbReference type="RuleBase" id="RU367011"/>
    </source>
</evidence>
<evidence type="ECO:0000256" key="9">
    <source>
        <dbReference type="ARBA" id="ARBA00048348"/>
    </source>
</evidence>
<dbReference type="Gene3D" id="3.10.200.10">
    <property type="entry name" value="Alpha carbonic anhydrase"/>
    <property type="match status" value="1"/>
</dbReference>
<reference evidence="13" key="1">
    <citation type="submission" date="2018-01" db="EMBL/GenBank/DDBJ databases">
        <title>Complete genome of Tamlana sp. UJ94.</title>
        <authorList>
            <person name="Jung J."/>
            <person name="Chung D."/>
            <person name="Bae S.S."/>
            <person name="Baek K."/>
        </authorList>
    </citation>
    <scope>NUCLEOTIDE SEQUENCE [LARGE SCALE GENOMIC DNA]</scope>
    <source>
        <strain evidence="13">UJ94</strain>
    </source>
</reference>
<dbReference type="OrthoDB" id="5327615at2"/>
<evidence type="ECO:0000256" key="4">
    <source>
        <dbReference type="ARBA" id="ARBA00012925"/>
    </source>
</evidence>
<evidence type="ECO:0000256" key="8">
    <source>
        <dbReference type="ARBA" id="ARBA00023239"/>
    </source>
</evidence>
<dbReference type="Pfam" id="PF00194">
    <property type="entry name" value="Carb_anhydrase"/>
    <property type="match status" value="1"/>
</dbReference>
<comment type="similarity">
    <text evidence="3 10">Belongs to the alpha-carbonic anhydrase family.</text>
</comment>
<dbReference type="InterPro" id="IPR041891">
    <property type="entry name" value="Alpha_CA_prokaryot-like"/>
</dbReference>
<dbReference type="PANTHER" id="PTHR18952">
    <property type="entry name" value="CARBONIC ANHYDRASE"/>
    <property type="match status" value="1"/>
</dbReference>
<dbReference type="Proteomes" id="UP000236592">
    <property type="component" value="Chromosome"/>
</dbReference>
<evidence type="ECO:0000313" key="13">
    <source>
        <dbReference type="Proteomes" id="UP000236592"/>
    </source>
</evidence>
<dbReference type="GO" id="GO:0008270">
    <property type="term" value="F:zinc ion binding"/>
    <property type="evidence" value="ECO:0007669"/>
    <property type="project" value="UniProtKB-UniRule"/>
</dbReference>
<gene>
    <name evidence="12" type="ORF">C1A40_13645</name>
</gene>
<dbReference type="AlphaFoldDB" id="A0A2I7SKK7"/>
<keyword evidence="6 10" id="KW-0479">Metal-binding</keyword>
<dbReference type="PROSITE" id="PS00162">
    <property type="entry name" value="ALPHA_CA_1"/>
    <property type="match status" value="1"/>
</dbReference>
<evidence type="ECO:0000256" key="6">
    <source>
        <dbReference type="ARBA" id="ARBA00022723"/>
    </source>
</evidence>
<feature type="domain" description="Alpha-carbonic anhydrase" evidence="11">
    <location>
        <begin position="39"/>
        <end position="265"/>
    </location>
</feature>
<dbReference type="PROSITE" id="PS51144">
    <property type="entry name" value="ALPHA_CA_2"/>
    <property type="match status" value="1"/>
</dbReference>
<keyword evidence="10" id="KW-0732">Signal</keyword>
<dbReference type="SUPFAM" id="SSF51069">
    <property type="entry name" value="Carbonic anhydrase"/>
    <property type="match status" value="1"/>
</dbReference>
<evidence type="ECO:0000256" key="3">
    <source>
        <dbReference type="ARBA" id="ARBA00010718"/>
    </source>
</evidence>
<dbReference type="CDD" id="cd03124">
    <property type="entry name" value="alpha_CA_prokaryotic_like"/>
    <property type="match status" value="1"/>
</dbReference>
<keyword evidence="8 10" id="KW-0456">Lyase</keyword>
<dbReference type="SMART" id="SM01057">
    <property type="entry name" value="Carb_anhydrase"/>
    <property type="match status" value="1"/>
</dbReference>
<comment type="catalytic activity">
    <reaction evidence="9 10">
        <text>hydrogencarbonate + H(+) = CO2 + H2O</text>
        <dbReference type="Rhea" id="RHEA:10748"/>
        <dbReference type="ChEBI" id="CHEBI:15377"/>
        <dbReference type="ChEBI" id="CHEBI:15378"/>
        <dbReference type="ChEBI" id="CHEBI:16526"/>
        <dbReference type="ChEBI" id="CHEBI:17544"/>
        <dbReference type="EC" id="4.2.1.1"/>
    </reaction>
</comment>
<dbReference type="InterPro" id="IPR018338">
    <property type="entry name" value="Carbonic_anhydrase_a-class_CS"/>
</dbReference>
<name>A0A2I7SKK7_9FLAO</name>
<keyword evidence="13" id="KW-1185">Reference proteome</keyword>
<dbReference type="EMBL" id="CP025938">
    <property type="protein sequence ID" value="AUS06422.1"/>
    <property type="molecule type" value="Genomic_DNA"/>
</dbReference>
<evidence type="ECO:0000256" key="1">
    <source>
        <dbReference type="ARBA" id="ARBA00001947"/>
    </source>
</evidence>
<comment type="function">
    <text evidence="2 10">Reversible hydration of carbon dioxide.</text>
</comment>
<dbReference type="InterPro" id="IPR036398">
    <property type="entry name" value="CA_dom_sf"/>
</dbReference>
<dbReference type="EC" id="4.2.1.1" evidence="4 10"/>
<dbReference type="InterPro" id="IPR023561">
    <property type="entry name" value="Carbonic_anhydrase_a-class"/>
</dbReference>
<protein>
    <recommendedName>
        <fullName evidence="5 10">Carbonic anhydrase</fullName>
        <ecNumber evidence="4 10">4.2.1.1</ecNumber>
    </recommendedName>
</protein>
<dbReference type="RefSeq" id="WP_102996373.1">
    <property type="nucleotide sequence ID" value="NZ_CP025938.1"/>
</dbReference>
<sequence>MNSKLFTVLLLFIALITFPFHQYANQHGSHGAENYNSKKHWSYSGETAPERWSEIEKQSDCNGKQQSPINIIHINSDSTHVKDELQFEYAPTTLINDVENNGHSIQFDFEKGDYINYKNERYCLKQIHFHEPSEHKIDGVTYPIEIHFVHTSSTGKITVLALLGKEGQESELFEFLESFLPLEAGAKKEIHQEVDLSSLLLENRHYYSYGGSLTTPPCSESVNWIVFKEPIILSVDEVLKLKNNMPLNNYRNEQPLNNRVVHYHI</sequence>
<dbReference type="InterPro" id="IPR001148">
    <property type="entry name" value="CA_dom"/>
</dbReference>